<comment type="caution">
    <text evidence="2">The sequence shown here is derived from an EMBL/GenBank/DDBJ whole genome shotgun (WGS) entry which is preliminary data.</text>
</comment>
<feature type="transmembrane region" description="Helical" evidence="1">
    <location>
        <begin position="159"/>
        <end position="183"/>
    </location>
</feature>
<keyword evidence="1" id="KW-0472">Membrane</keyword>
<evidence type="ECO:0000256" key="1">
    <source>
        <dbReference type="SAM" id="Phobius"/>
    </source>
</evidence>
<evidence type="ECO:0000313" key="3">
    <source>
        <dbReference type="Proteomes" id="UP000267844"/>
    </source>
</evidence>
<protein>
    <submittedName>
        <fullName evidence="2">Uncharacterized protein</fullName>
    </submittedName>
</protein>
<evidence type="ECO:0000313" key="2">
    <source>
        <dbReference type="EMBL" id="RRT88012.1"/>
    </source>
</evidence>
<dbReference type="EMBL" id="RHPO01000046">
    <property type="protein sequence ID" value="RRT88012.1"/>
    <property type="molecule type" value="Genomic_DNA"/>
</dbReference>
<gene>
    <name evidence="2" type="ORF">EGI89_14065</name>
</gene>
<feature type="transmembrane region" description="Helical" evidence="1">
    <location>
        <begin position="119"/>
        <end position="138"/>
    </location>
</feature>
<keyword evidence="1" id="KW-0812">Transmembrane</keyword>
<feature type="transmembrane region" description="Helical" evidence="1">
    <location>
        <begin position="189"/>
        <end position="213"/>
    </location>
</feature>
<dbReference type="AlphaFoldDB" id="A0A427BG55"/>
<organism evidence="2 3">
    <name type="scientific">Empedobacter falsenii</name>
    <dbReference type="NCBI Taxonomy" id="343874"/>
    <lineage>
        <taxon>Bacteria</taxon>
        <taxon>Pseudomonadati</taxon>
        <taxon>Bacteroidota</taxon>
        <taxon>Flavobacteriia</taxon>
        <taxon>Flavobacteriales</taxon>
        <taxon>Weeksellaceae</taxon>
        <taxon>Empedobacter</taxon>
    </lineage>
</organism>
<proteinExistence type="predicted"/>
<name>A0A427BG55_9FLAO</name>
<dbReference type="Proteomes" id="UP000267844">
    <property type="component" value="Unassembled WGS sequence"/>
</dbReference>
<reference evidence="2 3" key="1">
    <citation type="submission" date="2018-10" db="EMBL/GenBank/DDBJ databases">
        <title>Transmission dynamics of multidrug resistant bacteria on intensive care unit surfaces.</title>
        <authorList>
            <person name="D'Souza A.W."/>
            <person name="Potter R.F."/>
            <person name="Wallace M."/>
            <person name="Shupe A."/>
            <person name="Patel S."/>
            <person name="Sun S."/>
            <person name="Gul D."/>
            <person name="Kwon J.H."/>
            <person name="Andleeb S."/>
            <person name="Burnham C.-A.D."/>
            <person name="Dantas G."/>
        </authorList>
    </citation>
    <scope>NUCLEOTIDE SEQUENCE [LARGE SCALE GENOMIC DNA]</scope>
    <source>
        <strain evidence="2 3">WF_348</strain>
    </source>
</reference>
<feature type="transmembrane region" description="Helical" evidence="1">
    <location>
        <begin position="93"/>
        <end position="113"/>
    </location>
</feature>
<sequence length="232" mass="28082">MRKISAFEVQKLIDFTRQHYVEYYDLQLELADHLACGIEEQWETNETITFEDALQNEFKKFGIFGFSEIVDKRRFALQKKYNNLIWKVMKSHLLTFQYFIFVMSGILLFNLIAFKYSKIAILSTIVLFFGLFIYRYIRLQKKYRQKLSVKNRKLILQELIFKNLYIISFAFSLFNLSLQVLIHLDNNQIILNIVFSIIFSFIFLLFYVTCYFLPNKEEEILNEFYPEYQLIK</sequence>
<dbReference type="RefSeq" id="WP_125350650.1">
    <property type="nucleotide sequence ID" value="NZ_JAIKTW010000054.1"/>
</dbReference>
<keyword evidence="1" id="KW-1133">Transmembrane helix</keyword>
<accession>A0A427BG55</accession>